<dbReference type="SMART" id="SM00448">
    <property type="entry name" value="REC"/>
    <property type="match status" value="1"/>
</dbReference>
<evidence type="ECO:0000256" key="1">
    <source>
        <dbReference type="PROSITE-ProRule" id="PRU00169"/>
    </source>
</evidence>
<organism evidence="3 4">
    <name type="scientific">Deinococcus rufus</name>
    <dbReference type="NCBI Taxonomy" id="2136097"/>
    <lineage>
        <taxon>Bacteria</taxon>
        <taxon>Thermotogati</taxon>
        <taxon>Deinococcota</taxon>
        <taxon>Deinococci</taxon>
        <taxon>Deinococcales</taxon>
        <taxon>Deinococcaceae</taxon>
        <taxon>Deinococcus</taxon>
    </lineage>
</organism>
<comment type="caution">
    <text evidence="3">The sequence shown here is derived from an EMBL/GenBank/DDBJ whole genome shotgun (WGS) entry which is preliminary data.</text>
</comment>
<dbReference type="InterPro" id="IPR052893">
    <property type="entry name" value="TCS_response_regulator"/>
</dbReference>
<evidence type="ECO:0000313" key="4">
    <source>
        <dbReference type="Proteomes" id="UP001595803"/>
    </source>
</evidence>
<dbReference type="Gene3D" id="3.40.50.2300">
    <property type="match status" value="1"/>
</dbReference>
<feature type="domain" description="Response regulatory" evidence="2">
    <location>
        <begin position="1"/>
        <end position="121"/>
    </location>
</feature>
<sequence>MLLVDDSTHDLELAELVFADHSDFTVLRTQSSSRAALDMLRAPSAELPDVVMLDVQMPGMSGLDLLQAIRAEPRLQTLPVVMLALAPSPTDVKAAYALHANSYLVKARTYEGFTRQMGHVIHYWYHSLLPRERPGTEEW</sequence>
<dbReference type="CDD" id="cd17557">
    <property type="entry name" value="REC_Rcp-like"/>
    <property type="match status" value="1"/>
</dbReference>
<dbReference type="RefSeq" id="WP_322474913.1">
    <property type="nucleotide sequence ID" value="NZ_JBHRZG010000012.1"/>
</dbReference>
<dbReference type="PANTHER" id="PTHR44520:SF2">
    <property type="entry name" value="RESPONSE REGULATOR RCP1"/>
    <property type="match status" value="1"/>
</dbReference>
<accession>A0ABV7Z9C8</accession>
<feature type="modified residue" description="4-aspartylphosphate" evidence="1">
    <location>
        <position position="54"/>
    </location>
</feature>
<gene>
    <name evidence="3" type="ORF">ACFOSB_12310</name>
</gene>
<dbReference type="PROSITE" id="PS50110">
    <property type="entry name" value="RESPONSE_REGULATORY"/>
    <property type="match status" value="1"/>
</dbReference>
<dbReference type="InterPro" id="IPR011006">
    <property type="entry name" value="CheY-like_superfamily"/>
</dbReference>
<dbReference type="SUPFAM" id="SSF52172">
    <property type="entry name" value="CheY-like"/>
    <property type="match status" value="1"/>
</dbReference>
<dbReference type="Pfam" id="PF00072">
    <property type="entry name" value="Response_reg"/>
    <property type="match status" value="1"/>
</dbReference>
<proteinExistence type="predicted"/>
<evidence type="ECO:0000259" key="2">
    <source>
        <dbReference type="PROSITE" id="PS50110"/>
    </source>
</evidence>
<dbReference type="EMBL" id="JBHRZG010000012">
    <property type="protein sequence ID" value="MFC3833643.1"/>
    <property type="molecule type" value="Genomic_DNA"/>
</dbReference>
<reference evidence="4" key="1">
    <citation type="journal article" date="2019" name="Int. J. Syst. Evol. Microbiol.">
        <title>The Global Catalogue of Microorganisms (GCM) 10K type strain sequencing project: providing services to taxonomists for standard genome sequencing and annotation.</title>
        <authorList>
            <consortium name="The Broad Institute Genomics Platform"/>
            <consortium name="The Broad Institute Genome Sequencing Center for Infectious Disease"/>
            <person name="Wu L."/>
            <person name="Ma J."/>
        </authorList>
    </citation>
    <scope>NUCLEOTIDE SEQUENCE [LARGE SCALE GENOMIC DNA]</scope>
    <source>
        <strain evidence="4">CCTCC AB 2017081</strain>
    </source>
</reference>
<dbReference type="InterPro" id="IPR001789">
    <property type="entry name" value="Sig_transdc_resp-reg_receiver"/>
</dbReference>
<name>A0ABV7Z9C8_9DEIO</name>
<keyword evidence="1" id="KW-0597">Phosphoprotein</keyword>
<keyword evidence="4" id="KW-1185">Reference proteome</keyword>
<dbReference type="PANTHER" id="PTHR44520">
    <property type="entry name" value="RESPONSE REGULATOR RCP1-RELATED"/>
    <property type="match status" value="1"/>
</dbReference>
<protein>
    <submittedName>
        <fullName evidence="3">Response regulator</fullName>
    </submittedName>
</protein>
<dbReference type="Proteomes" id="UP001595803">
    <property type="component" value="Unassembled WGS sequence"/>
</dbReference>
<evidence type="ECO:0000313" key="3">
    <source>
        <dbReference type="EMBL" id="MFC3833643.1"/>
    </source>
</evidence>